<dbReference type="RefSeq" id="WP_115829239.1">
    <property type="nucleotide sequence ID" value="NZ_QNUL01000002.1"/>
</dbReference>
<keyword evidence="4" id="KW-1185">Reference proteome</keyword>
<dbReference type="PROSITE" id="PS50994">
    <property type="entry name" value="INTEGRASE"/>
    <property type="match status" value="1"/>
</dbReference>
<protein>
    <submittedName>
        <fullName evidence="3">IS3 family transposase</fullName>
    </submittedName>
</protein>
<feature type="transmembrane region" description="Helical" evidence="1">
    <location>
        <begin position="15"/>
        <end position="34"/>
    </location>
</feature>
<dbReference type="InterPro" id="IPR036397">
    <property type="entry name" value="RNaseH_sf"/>
</dbReference>
<reference evidence="3 4" key="1">
    <citation type="submission" date="2018-07" db="EMBL/GenBank/DDBJ databases">
        <title>Dyadobacter roseus sp. nov., isolated from rose rhizosphere soil.</title>
        <authorList>
            <person name="Chen L."/>
        </authorList>
    </citation>
    <scope>NUCLEOTIDE SEQUENCE [LARGE SCALE GENOMIC DNA]</scope>
    <source>
        <strain evidence="3 4">RS19</strain>
    </source>
</reference>
<dbReference type="AlphaFoldDB" id="A0A3D8YFQ5"/>
<dbReference type="OrthoDB" id="936265at2"/>
<dbReference type="PANTHER" id="PTHR46889:SF4">
    <property type="entry name" value="TRANSPOSASE INSO FOR INSERTION SEQUENCE ELEMENT IS911B-RELATED"/>
    <property type="match status" value="1"/>
</dbReference>
<dbReference type="InterPro" id="IPR012337">
    <property type="entry name" value="RNaseH-like_sf"/>
</dbReference>
<dbReference type="InterPro" id="IPR050900">
    <property type="entry name" value="Transposase_IS3/IS150/IS904"/>
</dbReference>
<dbReference type="Pfam" id="PF13276">
    <property type="entry name" value="HTH_21"/>
    <property type="match status" value="1"/>
</dbReference>
<dbReference type="GO" id="GO:0003676">
    <property type="term" value="F:nucleic acid binding"/>
    <property type="evidence" value="ECO:0007669"/>
    <property type="project" value="InterPro"/>
</dbReference>
<organism evidence="3 4">
    <name type="scientific">Dyadobacter luteus</name>
    <dbReference type="NCBI Taxonomy" id="2259619"/>
    <lineage>
        <taxon>Bacteria</taxon>
        <taxon>Pseudomonadati</taxon>
        <taxon>Bacteroidota</taxon>
        <taxon>Cytophagia</taxon>
        <taxon>Cytophagales</taxon>
        <taxon>Spirosomataceae</taxon>
        <taxon>Dyadobacter</taxon>
    </lineage>
</organism>
<gene>
    <name evidence="3" type="ORF">DSL64_03320</name>
</gene>
<dbReference type="Pfam" id="PF13333">
    <property type="entry name" value="rve_2"/>
    <property type="match status" value="1"/>
</dbReference>
<dbReference type="EMBL" id="QNUL01000002">
    <property type="protein sequence ID" value="REA63491.1"/>
    <property type="molecule type" value="Genomic_DNA"/>
</dbReference>
<dbReference type="GO" id="GO:0015074">
    <property type="term" value="P:DNA integration"/>
    <property type="evidence" value="ECO:0007669"/>
    <property type="project" value="InterPro"/>
</dbReference>
<dbReference type="SUPFAM" id="SSF53098">
    <property type="entry name" value="Ribonuclease H-like"/>
    <property type="match status" value="1"/>
</dbReference>
<proteinExistence type="predicted"/>
<evidence type="ECO:0000313" key="4">
    <source>
        <dbReference type="Proteomes" id="UP000256373"/>
    </source>
</evidence>
<dbReference type="InterPro" id="IPR025948">
    <property type="entry name" value="HTH-like_dom"/>
</dbReference>
<dbReference type="PANTHER" id="PTHR46889">
    <property type="entry name" value="TRANSPOSASE INSF FOR INSERTION SEQUENCE IS3B-RELATED"/>
    <property type="match status" value="1"/>
</dbReference>
<sequence>MTKSYEVIEALSSEYPVRVLCSVLNIGFGVFYAWKRSETYVLRKAKKDLAEQVKVVFDDHRSRYGAIRISKELQSRGVKIGRHQTQSLMRIQNLKAIQPKSFVPKTTDSNHNFGRNANLLLNRAPPTQPNEVFVGDITYVPLADGSFLYLATWLGMFSRVIVGWNLDDNMRSDLLINALTKTIERRNLKNGLIIHTDGGGQYASEDFRKLIKKHKFNQSMTRKNNHYDNAMGESLFSRFKAELMQKGTFLNFDDAYTEIFEYIEIYYNRKRRHSGINYEIPTEFEEKFRRQSNKST</sequence>
<name>A0A3D8YFQ5_9BACT</name>
<dbReference type="NCBIfam" id="NF033516">
    <property type="entry name" value="transpos_IS3"/>
    <property type="match status" value="1"/>
</dbReference>
<feature type="domain" description="Integrase catalytic" evidence="2">
    <location>
        <begin position="125"/>
        <end position="289"/>
    </location>
</feature>
<keyword evidence="1" id="KW-1133">Transmembrane helix</keyword>
<keyword evidence="1" id="KW-0812">Transmembrane</keyword>
<evidence type="ECO:0000259" key="2">
    <source>
        <dbReference type="PROSITE" id="PS50994"/>
    </source>
</evidence>
<dbReference type="InterPro" id="IPR001584">
    <property type="entry name" value="Integrase_cat-core"/>
</dbReference>
<comment type="caution">
    <text evidence="3">The sequence shown here is derived from an EMBL/GenBank/DDBJ whole genome shotgun (WGS) entry which is preliminary data.</text>
</comment>
<dbReference type="Proteomes" id="UP000256373">
    <property type="component" value="Unassembled WGS sequence"/>
</dbReference>
<dbReference type="InterPro" id="IPR048020">
    <property type="entry name" value="Transpos_IS3"/>
</dbReference>
<dbReference type="Pfam" id="PF00665">
    <property type="entry name" value="rve"/>
    <property type="match status" value="1"/>
</dbReference>
<dbReference type="Gene3D" id="3.30.420.10">
    <property type="entry name" value="Ribonuclease H-like superfamily/Ribonuclease H"/>
    <property type="match status" value="1"/>
</dbReference>
<evidence type="ECO:0000256" key="1">
    <source>
        <dbReference type="SAM" id="Phobius"/>
    </source>
</evidence>
<keyword evidence="1" id="KW-0472">Membrane</keyword>
<evidence type="ECO:0000313" key="3">
    <source>
        <dbReference type="EMBL" id="REA63491.1"/>
    </source>
</evidence>
<accession>A0A3D8YFQ5</accession>